<comment type="caution">
    <text evidence="2">The sequence shown here is derived from an EMBL/GenBank/DDBJ whole genome shotgun (WGS) entry which is preliminary data.</text>
</comment>
<dbReference type="InterPro" id="IPR036291">
    <property type="entry name" value="NAD(P)-bd_dom_sf"/>
</dbReference>
<gene>
    <name evidence="2" type="primary">rfbG</name>
    <name evidence="2" type="ORF">GCM10008014_42600</name>
</gene>
<dbReference type="InterPro" id="IPR013445">
    <property type="entry name" value="CDP_4_6_deHydtase"/>
</dbReference>
<sequence length="371" mass="41971">MESVGQQHSWDSKIVFEDESFWHGKRVFVTGHTGFKGSWLSLWLSSLGAKVTGYALPPTNKNDLFHVAEVESELEHSIFGDIRDHELLTESILKTGPEIVFHLAAQPLVRESYRNPVDTYMINVMGTVNVFEACRKSDTVKAIVNVTTDKCYENKEWIWGYREGEPLGGYDPYSSSKACAELVTSAYRNSYFNNKSGTGVALASVRAGNVIGGGDWSEDRLVPDILRALIQGNDIIIRSPRAVRPWQHVLEPLSGYLRLAKHLYQGDKVAEAWNFGPDDTDVKTVEWIVQSFCRKWGGKSKIIVQPDTTLHEAHQLKLDCSKAKAYLNWYPRWNLDQAIDKIVEWTLASQANNQMKAICLRQIQEFTNSSQ</sequence>
<evidence type="ECO:0000313" key="3">
    <source>
        <dbReference type="Proteomes" id="UP000652153"/>
    </source>
</evidence>
<dbReference type="RefSeq" id="WP_229729963.1">
    <property type="nucleotide sequence ID" value="NZ_BMFU01000007.1"/>
</dbReference>
<organism evidence="2 3">
    <name type="scientific">Paenibacillus silvae</name>
    <dbReference type="NCBI Taxonomy" id="1325358"/>
    <lineage>
        <taxon>Bacteria</taxon>
        <taxon>Bacillati</taxon>
        <taxon>Bacillota</taxon>
        <taxon>Bacilli</taxon>
        <taxon>Bacillales</taxon>
        <taxon>Paenibacillaceae</taxon>
        <taxon>Paenibacillus</taxon>
    </lineage>
</organism>
<dbReference type="CDD" id="cd05252">
    <property type="entry name" value="CDP_GD_SDR_e"/>
    <property type="match status" value="1"/>
</dbReference>
<feature type="domain" description="NAD(P)-binding" evidence="1">
    <location>
        <begin position="28"/>
        <end position="341"/>
    </location>
</feature>
<dbReference type="Gene3D" id="3.40.50.720">
    <property type="entry name" value="NAD(P)-binding Rossmann-like Domain"/>
    <property type="match status" value="1"/>
</dbReference>
<dbReference type="EMBL" id="BMFU01000007">
    <property type="protein sequence ID" value="GGH64331.1"/>
    <property type="molecule type" value="Genomic_DNA"/>
</dbReference>
<dbReference type="Pfam" id="PF16363">
    <property type="entry name" value="GDP_Man_Dehyd"/>
    <property type="match status" value="1"/>
</dbReference>
<dbReference type="PANTHER" id="PTHR43000">
    <property type="entry name" value="DTDP-D-GLUCOSE 4,6-DEHYDRATASE-RELATED"/>
    <property type="match status" value="1"/>
</dbReference>
<dbReference type="NCBIfam" id="TIGR02622">
    <property type="entry name" value="CDP_4_6_dhtase"/>
    <property type="match status" value="1"/>
</dbReference>
<proteinExistence type="predicted"/>
<name>A0ABQ1ZH38_9BACL</name>
<dbReference type="InterPro" id="IPR016040">
    <property type="entry name" value="NAD(P)-bd_dom"/>
</dbReference>
<evidence type="ECO:0000259" key="1">
    <source>
        <dbReference type="Pfam" id="PF16363"/>
    </source>
</evidence>
<dbReference type="Proteomes" id="UP000652153">
    <property type="component" value="Unassembled WGS sequence"/>
</dbReference>
<dbReference type="Gene3D" id="3.90.25.10">
    <property type="entry name" value="UDP-galactose 4-epimerase, domain 1"/>
    <property type="match status" value="1"/>
</dbReference>
<keyword evidence="3" id="KW-1185">Reference proteome</keyword>
<accession>A0ABQ1ZH38</accession>
<reference evidence="3" key="1">
    <citation type="journal article" date="2019" name="Int. J. Syst. Evol. Microbiol.">
        <title>The Global Catalogue of Microorganisms (GCM) 10K type strain sequencing project: providing services to taxonomists for standard genome sequencing and annotation.</title>
        <authorList>
            <consortium name="The Broad Institute Genomics Platform"/>
            <consortium name="The Broad Institute Genome Sequencing Center for Infectious Disease"/>
            <person name="Wu L."/>
            <person name="Ma J."/>
        </authorList>
    </citation>
    <scope>NUCLEOTIDE SEQUENCE [LARGE SCALE GENOMIC DNA]</scope>
    <source>
        <strain evidence="3">CGMCC 1.12770</strain>
    </source>
</reference>
<dbReference type="SUPFAM" id="SSF51735">
    <property type="entry name" value="NAD(P)-binding Rossmann-fold domains"/>
    <property type="match status" value="1"/>
</dbReference>
<protein>
    <submittedName>
        <fullName evidence="2">CDP-glucose 4,6-dehydratase</fullName>
    </submittedName>
</protein>
<evidence type="ECO:0000313" key="2">
    <source>
        <dbReference type="EMBL" id="GGH64331.1"/>
    </source>
</evidence>